<gene>
    <name evidence="1" type="ORF">CR513_41081</name>
</gene>
<evidence type="ECO:0000313" key="1">
    <source>
        <dbReference type="EMBL" id="RDX78613.1"/>
    </source>
</evidence>
<reference evidence="1" key="1">
    <citation type="submission" date="2018-05" db="EMBL/GenBank/DDBJ databases">
        <title>Draft genome of Mucuna pruriens seed.</title>
        <authorList>
            <person name="Nnadi N.E."/>
            <person name="Vos R."/>
            <person name="Hasami M.H."/>
            <person name="Devisetty U.K."/>
            <person name="Aguiy J.C."/>
        </authorList>
    </citation>
    <scope>NUCLEOTIDE SEQUENCE [LARGE SCALE GENOMIC DNA]</scope>
    <source>
        <strain evidence="1">JCA_2017</strain>
    </source>
</reference>
<feature type="non-terminal residue" evidence="1">
    <location>
        <position position="188"/>
    </location>
</feature>
<feature type="non-terminal residue" evidence="1">
    <location>
        <position position="1"/>
    </location>
</feature>
<protein>
    <submittedName>
        <fullName evidence="1">Uncharacterized protein</fullName>
    </submittedName>
</protein>
<name>A0A371FKE8_MUCPR</name>
<keyword evidence="2" id="KW-1185">Reference proteome</keyword>
<dbReference type="AlphaFoldDB" id="A0A371FKE8"/>
<accession>A0A371FKE8</accession>
<organism evidence="1 2">
    <name type="scientific">Mucuna pruriens</name>
    <name type="common">Velvet bean</name>
    <name type="synonym">Dolichos pruriens</name>
    <dbReference type="NCBI Taxonomy" id="157652"/>
    <lineage>
        <taxon>Eukaryota</taxon>
        <taxon>Viridiplantae</taxon>
        <taxon>Streptophyta</taxon>
        <taxon>Embryophyta</taxon>
        <taxon>Tracheophyta</taxon>
        <taxon>Spermatophyta</taxon>
        <taxon>Magnoliopsida</taxon>
        <taxon>eudicotyledons</taxon>
        <taxon>Gunneridae</taxon>
        <taxon>Pentapetalae</taxon>
        <taxon>rosids</taxon>
        <taxon>fabids</taxon>
        <taxon>Fabales</taxon>
        <taxon>Fabaceae</taxon>
        <taxon>Papilionoideae</taxon>
        <taxon>50 kb inversion clade</taxon>
        <taxon>NPAAA clade</taxon>
        <taxon>indigoferoid/millettioid clade</taxon>
        <taxon>Phaseoleae</taxon>
        <taxon>Mucuna</taxon>
    </lineage>
</organism>
<dbReference type="Proteomes" id="UP000257109">
    <property type="component" value="Unassembled WGS sequence"/>
</dbReference>
<dbReference type="EMBL" id="QJKJ01008809">
    <property type="protein sequence ID" value="RDX78613.1"/>
    <property type="molecule type" value="Genomic_DNA"/>
</dbReference>
<sequence length="188" mass="21383">IVHLYSVCPHLAETRPDYLCRDHIGSVSVESDLTSTEESQHFTSQIPPFKRLKKNTIIRARSPGGVVNALELDLDPRDRYEHEGPYPAEDLKDIQLGFRPEQTTKIGTAMNLDEEDLLVTFLKANHDVFAWSAKDMPGVDLDFICHQLSIEQGARLVTQKKRKQGEEKREAAREETRKLLSAGFVREV</sequence>
<comment type="caution">
    <text evidence="1">The sequence shown here is derived from an EMBL/GenBank/DDBJ whole genome shotgun (WGS) entry which is preliminary data.</text>
</comment>
<proteinExistence type="predicted"/>
<evidence type="ECO:0000313" key="2">
    <source>
        <dbReference type="Proteomes" id="UP000257109"/>
    </source>
</evidence>